<dbReference type="CDD" id="cd00112">
    <property type="entry name" value="LDLa"/>
    <property type="match status" value="1"/>
</dbReference>
<name>A0A814DI36_9BILA</name>
<evidence type="ECO:0000313" key="5">
    <source>
        <dbReference type="Proteomes" id="UP000663870"/>
    </source>
</evidence>
<gene>
    <name evidence="4" type="ORF">JXQ802_LOCUS11877</name>
    <name evidence="3" type="ORF">PYM288_LOCUS10972</name>
</gene>
<keyword evidence="1" id="KW-1015">Disulfide bond</keyword>
<dbReference type="Gene3D" id="2.40.128.620">
    <property type="match status" value="1"/>
</dbReference>
<sequence length="245" mass="27657">MMKSVLPSFAILISSLAILTQIYATFAHAKLSDQNNEPTWLTNSHRNRIDIFKKWLGNKPIGSASNERSSISPYDVLHPTHQFKGCIDPSEPFQCPQSERCIALQFICDGHPGDCPGNLDENEETCIAAKRPAKENIEKFLQAEYGLHGVKLYTFIFGHRLAKSIEENNPFWFDTLASAFSVAKTIRNFAEKTHMTPAELTHFQNIIQMIHDGRLEEIPIFAQEAVNQGLASLVEKLYESGFMDQ</sequence>
<dbReference type="InterPro" id="IPR053103">
    <property type="entry name" value="IDLSRF-like_peptide"/>
</dbReference>
<comment type="caution">
    <text evidence="2">Lacks conserved residue(s) required for the propagation of feature annotation.</text>
</comment>
<dbReference type="Proteomes" id="UP000663870">
    <property type="component" value="Unassembled WGS sequence"/>
</dbReference>
<evidence type="ECO:0000256" key="1">
    <source>
        <dbReference type="ARBA" id="ARBA00023157"/>
    </source>
</evidence>
<comment type="caution">
    <text evidence="4">The sequence shown here is derived from an EMBL/GenBank/DDBJ whole genome shotgun (WGS) entry which is preliminary data.</text>
</comment>
<dbReference type="PROSITE" id="PS50068">
    <property type="entry name" value="LDLRA_2"/>
    <property type="match status" value="1"/>
</dbReference>
<dbReference type="PANTHER" id="PTHR20967">
    <property type="entry name" value="PROHORMONE-4"/>
    <property type="match status" value="1"/>
</dbReference>
<dbReference type="InterPro" id="IPR002172">
    <property type="entry name" value="LDrepeatLR_classA_rpt"/>
</dbReference>
<dbReference type="Proteomes" id="UP000663854">
    <property type="component" value="Unassembled WGS sequence"/>
</dbReference>
<dbReference type="EMBL" id="CAJNOL010000239">
    <property type="protein sequence ID" value="CAF0954726.1"/>
    <property type="molecule type" value="Genomic_DNA"/>
</dbReference>
<dbReference type="AlphaFoldDB" id="A0A814DI36"/>
<organism evidence="4 5">
    <name type="scientific">Rotaria sordida</name>
    <dbReference type="NCBI Taxonomy" id="392033"/>
    <lineage>
        <taxon>Eukaryota</taxon>
        <taxon>Metazoa</taxon>
        <taxon>Spiralia</taxon>
        <taxon>Gnathifera</taxon>
        <taxon>Rotifera</taxon>
        <taxon>Eurotatoria</taxon>
        <taxon>Bdelloidea</taxon>
        <taxon>Philodinida</taxon>
        <taxon>Philodinidae</taxon>
        <taxon>Rotaria</taxon>
    </lineage>
</organism>
<keyword evidence="5" id="KW-1185">Reference proteome</keyword>
<dbReference type="EMBL" id="CAJNOH010000179">
    <property type="protein sequence ID" value="CAF0929445.1"/>
    <property type="molecule type" value="Genomic_DNA"/>
</dbReference>
<reference evidence="4" key="1">
    <citation type="submission" date="2021-02" db="EMBL/GenBank/DDBJ databases">
        <authorList>
            <person name="Nowell W R."/>
        </authorList>
    </citation>
    <scope>NUCLEOTIDE SEQUENCE</scope>
</reference>
<evidence type="ECO:0008006" key="6">
    <source>
        <dbReference type="Google" id="ProtNLM"/>
    </source>
</evidence>
<protein>
    <recommendedName>
        <fullName evidence="6">Prohormone-4</fullName>
    </recommendedName>
</protein>
<evidence type="ECO:0000313" key="4">
    <source>
        <dbReference type="EMBL" id="CAF0954726.1"/>
    </source>
</evidence>
<evidence type="ECO:0000313" key="3">
    <source>
        <dbReference type="EMBL" id="CAF0929445.1"/>
    </source>
</evidence>
<evidence type="ECO:0000256" key="2">
    <source>
        <dbReference type="PROSITE-ProRule" id="PRU00124"/>
    </source>
</evidence>
<accession>A0A814DI36</accession>
<proteinExistence type="predicted"/>
<dbReference type="PANTHER" id="PTHR20967:SF0">
    <property type="entry name" value="PROHORMONE-4"/>
    <property type="match status" value="1"/>
</dbReference>